<comment type="caution">
    <text evidence="1">The sequence shown here is derived from an EMBL/GenBank/DDBJ whole genome shotgun (WGS) entry which is preliminary data.</text>
</comment>
<keyword evidence="1" id="KW-0645">Protease</keyword>
<gene>
    <name evidence="1" type="ORF">LCIT_19570</name>
</gene>
<evidence type="ECO:0000313" key="1">
    <source>
        <dbReference type="EMBL" id="GDZ84715.1"/>
    </source>
</evidence>
<reference evidence="1 2" key="1">
    <citation type="submission" date="2019-04" db="EMBL/GenBank/DDBJ databases">
        <title>A pseudo-fructophilic Leuconostoc citreum strain F192-5 isolated from peel of satsuma mandarin: the first report for isolation and characterization of strain-dependent fructophilic-like characteristics.</title>
        <authorList>
            <person name="Maeno S."/>
            <person name="Tanizawa Y."/>
            <person name="Kajikawa A."/>
            <person name="Kanesaki Y."/>
            <person name="Kubota E."/>
            <person name="Arita M."/>
            <person name="Leon D."/>
            <person name="Endo A."/>
        </authorList>
    </citation>
    <scope>NUCLEOTIDE SEQUENCE [LARGE SCALE GENOMIC DNA]</scope>
    <source>
        <strain evidence="1 2">F192-5</strain>
    </source>
</reference>
<dbReference type="GO" id="GO:0008233">
    <property type="term" value="F:peptidase activity"/>
    <property type="evidence" value="ECO:0007669"/>
    <property type="project" value="UniProtKB-KW"/>
</dbReference>
<accession>A0A5A5U439</accession>
<name>A0A5A5U439_LEUCI</name>
<protein>
    <submittedName>
        <fullName evidence="1">CAAX amino protease</fullName>
    </submittedName>
</protein>
<dbReference type="Pfam" id="PF07751">
    <property type="entry name" value="Abi_2"/>
    <property type="match status" value="1"/>
</dbReference>
<dbReference type="RefSeq" id="WP_085699824.1">
    <property type="nucleotide sequence ID" value="NZ_BJJW01000024.1"/>
</dbReference>
<organism evidence="1 2">
    <name type="scientific">Leuconostoc citreum</name>
    <dbReference type="NCBI Taxonomy" id="33964"/>
    <lineage>
        <taxon>Bacteria</taxon>
        <taxon>Bacillati</taxon>
        <taxon>Bacillota</taxon>
        <taxon>Bacilli</taxon>
        <taxon>Lactobacillales</taxon>
        <taxon>Lactobacillaceae</taxon>
        <taxon>Leuconostoc</taxon>
    </lineage>
</organism>
<keyword evidence="1" id="KW-0378">Hydrolase</keyword>
<sequence>MSRKDKPKLNTLSLINHMKSKGITFSLISEAEAEQFLDTKNYYFKATSYRSNFPKTNSKYVNLDFAYLVELAAIDVQLRRYLFEVAMNVEHGLKVKMLAIINNNDQEDGYTIVDEFKSRYQSYYNTTIDYMKKSKYSQDLYAKHSKDLSVWVLLETMSFGALTKFIEFYAKKYPSKQLNTFVNTMRYAKNIRNAVAHSSPILINLFTSKEFVPKPSAVVSNFSRIHGIQRQFIQDMKVHDLVALFYLNRQLSSERARYHTEKNGRETLNRLTRHKEYFQGLPSLQQFEIVFSQILDTQI</sequence>
<dbReference type="EMBL" id="BJJW01000024">
    <property type="protein sequence ID" value="GDZ84715.1"/>
    <property type="molecule type" value="Genomic_DNA"/>
</dbReference>
<dbReference type="GO" id="GO:0006508">
    <property type="term" value="P:proteolysis"/>
    <property type="evidence" value="ECO:0007669"/>
    <property type="project" value="UniProtKB-KW"/>
</dbReference>
<dbReference type="InterPro" id="IPR011664">
    <property type="entry name" value="Abi_system_AbiD/AbiF-like"/>
</dbReference>
<dbReference type="Proteomes" id="UP000323274">
    <property type="component" value="Unassembled WGS sequence"/>
</dbReference>
<evidence type="ECO:0000313" key="2">
    <source>
        <dbReference type="Proteomes" id="UP000323274"/>
    </source>
</evidence>
<proteinExistence type="predicted"/>
<dbReference type="AlphaFoldDB" id="A0A5A5U439"/>